<accession>A0A1D6FWF1</accession>
<feature type="region of interest" description="Disordered" evidence="1">
    <location>
        <begin position="49"/>
        <end position="177"/>
    </location>
</feature>
<dbReference type="Pfam" id="PF12764">
    <property type="entry name" value="Gly-rich_Ago1"/>
    <property type="match status" value="1"/>
</dbReference>
<feature type="compositionally biased region" description="Gly residues" evidence="1">
    <location>
        <begin position="74"/>
        <end position="95"/>
    </location>
</feature>
<gene>
    <name evidence="4" type="ORF">ZEAMMB73_Zm00001d011096</name>
</gene>
<dbReference type="PANTHER" id="PTHR22891">
    <property type="entry name" value="EUKARYOTIC TRANSLATION INITIATION FACTOR 2C"/>
    <property type="match status" value="1"/>
</dbReference>
<dbReference type="InterPro" id="IPR036085">
    <property type="entry name" value="PAZ_dom_sf"/>
</dbReference>
<feature type="compositionally biased region" description="Gly residues" evidence="1">
    <location>
        <begin position="50"/>
        <end position="65"/>
    </location>
</feature>
<sequence length="331" mass="35318">MAPHSVLRQHNRVPVVEGNTRAVVDIWALECRLHSTQVVAHLSIINRGYQGRGGPPSQHPGGGTPPGSQPRGYQGHGGYQGRGGPPSQYPGGGTPPGSQPRDYHGRGGPRPRGGMPQSYRGGHVGGSVVPSVPSGPSRPVPELHQAPDVQHQAPVVATPSSPGAGSSSQPGQVQQQFQQLAIRNQSLASQAGQMAPASSKSVRFPLRPGKGTHGSRCIVKANHFFAELPNKDLHQYDVSITPEVTSRGVNRAVMAELVKLYRHSHLDGRLPAYDGRKSLYTAGALPFASKTFEITLQDEEDSLVGGSQMPLKRLFKYLTSCYVKCLLPSNL</sequence>
<dbReference type="InterPro" id="IPR032474">
    <property type="entry name" value="Argonaute_N"/>
</dbReference>
<reference evidence="4" key="1">
    <citation type="submission" date="2015-12" db="EMBL/GenBank/DDBJ databases">
        <title>Update maize B73 reference genome by single molecule sequencing technologies.</title>
        <authorList>
            <consortium name="Maize Genome Sequencing Project"/>
            <person name="Ware D."/>
        </authorList>
    </citation>
    <scope>NUCLEOTIDE SEQUENCE</scope>
    <source>
        <tissue evidence="4">Seedling</tissue>
    </source>
</reference>
<dbReference type="InterPro" id="IPR024357">
    <property type="entry name" value="Argonaut_Gly-rich"/>
</dbReference>
<evidence type="ECO:0000256" key="1">
    <source>
        <dbReference type="SAM" id="MobiDB-lite"/>
    </source>
</evidence>
<protein>
    <submittedName>
        <fullName evidence="4">Argonaute1</fullName>
    </submittedName>
</protein>
<dbReference type="ExpressionAtlas" id="A0A1D6FWF1">
    <property type="expression patterns" value="baseline and differential"/>
</dbReference>
<dbReference type="Pfam" id="PF16486">
    <property type="entry name" value="ArgoN"/>
    <property type="match status" value="1"/>
</dbReference>
<evidence type="ECO:0000313" key="4">
    <source>
        <dbReference type="EMBL" id="AQK95701.1"/>
    </source>
</evidence>
<feature type="domain" description="Argonaut glycine-rich" evidence="2">
    <location>
        <begin position="99"/>
        <end position="197"/>
    </location>
</feature>
<name>A0A1D6FWF1_MAIZE</name>
<feature type="compositionally biased region" description="Low complexity" evidence="1">
    <location>
        <begin position="159"/>
        <end position="177"/>
    </location>
</feature>
<feature type="domain" description="Protein argonaute N-terminal" evidence="3">
    <location>
        <begin position="216"/>
        <end position="301"/>
    </location>
</feature>
<dbReference type="AlphaFoldDB" id="A0A1D6FWF1"/>
<dbReference type="EMBL" id="CM000784">
    <property type="protein sequence ID" value="AQK95701.1"/>
    <property type="molecule type" value="Genomic_DNA"/>
</dbReference>
<dbReference type="SUPFAM" id="SSF101690">
    <property type="entry name" value="PAZ domain"/>
    <property type="match status" value="1"/>
</dbReference>
<evidence type="ECO:0000259" key="2">
    <source>
        <dbReference type="Pfam" id="PF12764"/>
    </source>
</evidence>
<organism evidence="4">
    <name type="scientific">Zea mays</name>
    <name type="common">Maize</name>
    <dbReference type="NCBI Taxonomy" id="4577"/>
    <lineage>
        <taxon>Eukaryota</taxon>
        <taxon>Viridiplantae</taxon>
        <taxon>Streptophyta</taxon>
        <taxon>Embryophyta</taxon>
        <taxon>Tracheophyta</taxon>
        <taxon>Spermatophyta</taxon>
        <taxon>Magnoliopsida</taxon>
        <taxon>Liliopsida</taxon>
        <taxon>Poales</taxon>
        <taxon>Poaceae</taxon>
        <taxon>PACMAD clade</taxon>
        <taxon>Panicoideae</taxon>
        <taxon>Andropogonodae</taxon>
        <taxon>Andropogoneae</taxon>
        <taxon>Tripsacinae</taxon>
        <taxon>Zea</taxon>
    </lineage>
</organism>
<evidence type="ECO:0000259" key="3">
    <source>
        <dbReference type="Pfam" id="PF16486"/>
    </source>
</evidence>
<feature type="compositionally biased region" description="Low complexity" evidence="1">
    <location>
        <begin position="126"/>
        <end position="137"/>
    </location>
</feature>
<proteinExistence type="predicted"/>